<sequence>MKKDKPLLPKVKQQADTNTFYLIFFSIKVEEQEKYAVYTKKGFIEVSDLEMNQDKIDELEQKSGLDFVYLIFQASTIEIDDLSDDFANLFVKDNSKKNI</sequence>
<dbReference type="Proteomes" id="UP000449092">
    <property type="component" value="Unassembled WGS sequence"/>
</dbReference>
<comment type="caution">
    <text evidence="1">The sequence shown here is derived from an EMBL/GenBank/DDBJ whole genome shotgun (WGS) entry which is preliminary data.</text>
</comment>
<protein>
    <submittedName>
        <fullName evidence="1">Uncharacterized protein</fullName>
    </submittedName>
</protein>
<feature type="non-terminal residue" evidence="1">
    <location>
        <position position="99"/>
    </location>
</feature>
<organism evidence="1 2">
    <name type="scientific">Candidatus Spechtbacteria bacterium SB0662_bin_43</name>
    <dbReference type="NCBI Taxonomy" id="2604897"/>
    <lineage>
        <taxon>Bacteria</taxon>
        <taxon>Candidatus Spechtiibacteriota</taxon>
    </lineage>
</organism>
<proteinExistence type="predicted"/>
<evidence type="ECO:0000313" key="2">
    <source>
        <dbReference type="Proteomes" id="UP000449092"/>
    </source>
</evidence>
<name>A0A845DEU1_9BACT</name>
<dbReference type="EMBL" id="VXOY01000030">
    <property type="protein sequence ID" value="MYE38541.1"/>
    <property type="molecule type" value="Genomic_DNA"/>
</dbReference>
<evidence type="ECO:0000313" key="1">
    <source>
        <dbReference type="EMBL" id="MYE38541.1"/>
    </source>
</evidence>
<reference evidence="1 2" key="1">
    <citation type="submission" date="2019-09" db="EMBL/GenBank/DDBJ databases">
        <title>Characterisation of the sponge microbiome using genome-centric metagenomics.</title>
        <authorList>
            <person name="Engelberts J.P."/>
            <person name="Robbins S.J."/>
            <person name="De Goeij J.M."/>
            <person name="Aranda M."/>
            <person name="Bell S.C."/>
            <person name="Webster N.S."/>
        </authorList>
    </citation>
    <scope>NUCLEOTIDE SEQUENCE [LARGE SCALE GENOMIC DNA]</scope>
    <source>
        <strain evidence="1">SB0662_bin_43</strain>
    </source>
</reference>
<gene>
    <name evidence="1" type="ORF">F4X82_03440</name>
</gene>
<dbReference type="AlphaFoldDB" id="A0A845DEU1"/>
<accession>A0A845DEU1</accession>